<feature type="signal peptide" evidence="1">
    <location>
        <begin position="1"/>
        <end position="24"/>
    </location>
</feature>
<keyword evidence="1" id="KW-0732">Signal</keyword>
<evidence type="ECO:0000256" key="1">
    <source>
        <dbReference type="SAM" id="SignalP"/>
    </source>
</evidence>
<evidence type="ECO:0000313" key="2">
    <source>
        <dbReference type="EMBL" id="ALJ90274.1"/>
    </source>
</evidence>
<keyword evidence="3" id="KW-1185">Reference proteome</keyword>
<accession>A0ABM5VJG2</accession>
<sequence>MEKPSRFSVLLVLLTALASCNSWNGNPSQGTQTGVQIAVAIQKPQKDALTNIREVEVRASVTGASKIDKVELTYQGGASGVITLLPQQNLWKGELPSDLPSGRYTLKAKAYVGASTKESEEVPFTYDKDLPRVEFLSPGSGSLLRGVVTVRVQATDNVGVARVQLLDGGTLLGESTSGVNGVFTFDVDTRRLEDGARTWRAVASDRSGNFAEATLAVRVDNTAPVVRWFNPVNGAVVDLAPVVLQVGVLDANPSSDPVVFEVNGVPLPGSTWTPTADGFYTLTARAKDAVGNEGIASIQVTVDLLPPQVRWVAPSPGPIQGRLSFRVEAVDQPLPVQRVFFLSDRDGRVSFLGEGTSTDGRYWDFTWDTTGFANGNVDLKAVAVGASGKQSVAPLSVTVDNPDLEKPTVAWLDPLDGQNVAGEVTLRLRALDNQSVSEVRVFAGGTLLGTLSGAPYELTWETTGLSDGPVVLKAIARDAAGNMSDPAEITVQVRNQGKPPALSLLLPEAGVPVGVQVTVRASVTKQGDAFTWQPTNGHNLWVRVYDYRGNKVTEAPLLVNGAEPSDNADSVAEALLDLGRVPNDLYRFVVEGQVVVNGVSFRLYQERMVEVVTSSNLPPALVIYQPRNGTILSSNVFYLVGDVTDDSGEVHAVEVRLVEGTCDAPGQQNYLLRYEANPYGLFFMQVPLDGYPYIQDGSYCLRVVAIDSANQSLRNIQEFNVLVNRRMSPPTASISVSRDTVVVPGTTTWTVTFSSSASYTVLVRKNGRIVDSVVGTGSSLTLSRAFSDGDVGSWDLVVVFEERGVQGMVQGGVVAVTAP</sequence>
<dbReference type="InterPro" id="IPR013783">
    <property type="entry name" value="Ig-like_fold"/>
</dbReference>
<evidence type="ECO:0000313" key="3">
    <source>
        <dbReference type="Proteomes" id="UP000058660"/>
    </source>
</evidence>
<name>A0ABM5VJG2_THEA5</name>
<dbReference type="Pfam" id="PF17957">
    <property type="entry name" value="Big_7"/>
    <property type="match status" value="2"/>
</dbReference>
<dbReference type="PROSITE" id="PS51257">
    <property type="entry name" value="PROKAR_LIPOPROTEIN"/>
    <property type="match status" value="1"/>
</dbReference>
<reference evidence="3" key="1">
    <citation type="journal article" date="2015" name="PLoS ONE">
        <title>Complete Genome Sequence of Thermus aquaticus Y51MC23.</title>
        <authorList>
            <person name="Brumm P.J."/>
            <person name="Monsma S."/>
            <person name="Keough B."/>
            <person name="Jasinovica S."/>
            <person name="Ferguson E."/>
            <person name="Schoenfeld T."/>
            <person name="Lodes M."/>
            <person name="Mead D.A."/>
        </authorList>
    </citation>
    <scope>NUCLEOTIDE SEQUENCE [LARGE SCALE GENOMIC DNA]</scope>
    <source>
        <strain evidence="3">BAA-2747 / Y51MC23</strain>
    </source>
</reference>
<feature type="chain" id="PRO_5046217089" evidence="1">
    <location>
        <begin position="25"/>
        <end position="819"/>
    </location>
</feature>
<dbReference type="Gene3D" id="2.60.40.10">
    <property type="entry name" value="Immunoglobulins"/>
    <property type="match status" value="4"/>
</dbReference>
<dbReference type="RefSeq" id="WP_157628160.1">
    <property type="nucleotide sequence ID" value="NZ_CP010822.1"/>
</dbReference>
<organism evidence="2 3">
    <name type="scientific">Thermus aquaticus (strain ATCC BAA-2747 / Y51MC23)</name>
    <dbReference type="NCBI Taxonomy" id="498848"/>
    <lineage>
        <taxon>Bacteria</taxon>
        <taxon>Thermotogati</taxon>
        <taxon>Deinococcota</taxon>
        <taxon>Deinococci</taxon>
        <taxon>Thermales</taxon>
        <taxon>Thermaceae</taxon>
        <taxon>Thermus</taxon>
    </lineage>
</organism>
<proteinExistence type="predicted"/>
<gene>
    <name evidence="2" type="ORF">TO73_0413</name>
</gene>
<protein>
    <submittedName>
        <fullName evidence="2">Fibronectin type III domain protein</fullName>
    </submittedName>
</protein>
<dbReference type="EMBL" id="CP010822">
    <property type="protein sequence ID" value="ALJ90274.1"/>
    <property type="molecule type" value="Genomic_DNA"/>
</dbReference>
<dbReference type="Proteomes" id="UP000058660">
    <property type="component" value="Chromosome"/>
</dbReference>